<name>A0ABD3IDC8_9MARC</name>
<proteinExistence type="predicted"/>
<dbReference type="EMBL" id="JBJQOH010000001">
    <property type="protein sequence ID" value="KAL3701326.1"/>
    <property type="molecule type" value="Genomic_DNA"/>
</dbReference>
<dbReference type="AlphaFoldDB" id="A0ABD3IDC8"/>
<comment type="caution">
    <text evidence="1">The sequence shown here is derived from an EMBL/GenBank/DDBJ whole genome shotgun (WGS) entry which is preliminary data.</text>
</comment>
<sequence>MQGLLCHQVGILDRTEAVEGCCNNEWSTQTETAGREEEEGELEEALSQDICRSYSLFHENGRYYCGYAERKTRNRDACYGQKMKLKQATSAQKEANTENKPRSESKLFRVSSQIIDDLSTITQQTNNFDCGVHVLYIITKMIEAEKDGKLLEYLEKGGLPEEWETAEIVANYRQEVRDLFTSLVESDT</sequence>
<dbReference type="InterPro" id="IPR038765">
    <property type="entry name" value="Papain-like_cys_pep_sf"/>
</dbReference>
<evidence type="ECO:0008006" key="3">
    <source>
        <dbReference type="Google" id="ProtNLM"/>
    </source>
</evidence>
<dbReference type="Proteomes" id="UP001633002">
    <property type="component" value="Unassembled WGS sequence"/>
</dbReference>
<protein>
    <recommendedName>
        <fullName evidence="3">Ubiquitin-like protease family profile domain-containing protein</fullName>
    </recommendedName>
</protein>
<keyword evidence="2" id="KW-1185">Reference proteome</keyword>
<accession>A0ABD3IDC8</accession>
<evidence type="ECO:0000313" key="1">
    <source>
        <dbReference type="EMBL" id="KAL3701326.1"/>
    </source>
</evidence>
<dbReference type="Gene3D" id="1.10.418.20">
    <property type="match status" value="1"/>
</dbReference>
<organism evidence="1 2">
    <name type="scientific">Riccia sorocarpa</name>
    <dbReference type="NCBI Taxonomy" id="122646"/>
    <lineage>
        <taxon>Eukaryota</taxon>
        <taxon>Viridiplantae</taxon>
        <taxon>Streptophyta</taxon>
        <taxon>Embryophyta</taxon>
        <taxon>Marchantiophyta</taxon>
        <taxon>Marchantiopsida</taxon>
        <taxon>Marchantiidae</taxon>
        <taxon>Marchantiales</taxon>
        <taxon>Ricciaceae</taxon>
        <taxon>Riccia</taxon>
    </lineage>
</organism>
<reference evidence="1 2" key="1">
    <citation type="submission" date="2024-09" db="EMBL/GenBank/DDBJ databases">
        <title>Chromosome-scale assembly of Riccia sorocarpa.</title>
        <authorList>
            <person name="Paukszto L."/>
        </authorList>
    </citation>
    <scope>NUCLEOTIDE SEQUENCE [LARGE SCALE GENOMIC DNA]</scope>
    <source>
        <strain evidence="1">LP-2024</strain>
        <tissue evidence="1">Aerial parts of the thallus</tissue>
    </source>
</reference>
<evidence type="ECO:0000313" key="2">
    <source>
        <dbReference type="Proteomes" id="UP001633002"/>
    </source>
</evidence>
<dbReference type="SUPFAM" id="SSF54001">
    <property type="entry name" value="Cysteine proteinases"/>
    <property type="match status" value="1"/>
</dbReference>
<gene>
    <name evidence="1" type="ORF">R1sor_019348</name>
</gene>